<comment type="caution">
    <text evidence="2">The sequence shown here is derived from an EMBL/GenBank/DDBJ whole genome shotgun (WGS) entry which is preliminary data.</text>
</comment>
<proteinExistence type="predicted"/>
<dbReference type="PANTHER" id="PTHR34222:SF94">
    <property type="entry name" value="CCHC-TYPE DOMAIN-CONTAINING PROTEIN"/>
    <property type="match status" value="1"/>
</dbReference>
<evidence type="ECO:0000256" key="1">
    <source>
        <dbReference type="SAM" id="MobiDB-lite"/>
    </source>
</evidence>
<keyword evidence="3" id="KW-1185">Reference proteome</keyword>
<dbReference type="Proteomes" id="UP001152484">
    <property type="component" value="Unassembled WGS sequence"/>
</dbReference>
<accession>A0A9P1DXT8</accession>
<dbReference type="OrthoDB" id="1748682at2759"/>
<gene>
    <name evidence="2" type="ORF">CEURO_LOCUS1707</name>
</gene>
<name>A0A9P1DXT8_CUSEU</name>
<dbReference type="AlphaFoldDB" id="A0A9P1DXT8"/>
<dbReference type="EMBL" id="CAMAPE010000004">
    <property type="protein sequence ID" value="CAH9061281.1"/>
    <property type="molecule type" value="Genomic_DNA"/>
</dbReference>
<feature type="compositionally biased region" description="Polar residues" evidence="1">
    <location>
        <begin position="152"/>
        <end position="164"/>
    </location>
</feature>
<sequence>MGLNSEFYGPIRSQILTHTPLPTLNRAYQQVTQEERVREMTQAKEDKGEIVGFAVRTEGRSKGQPAKADKSGLICTYCHLSGHEVSSCFELVVCPDWWGDHPRVDNKGGGRNKSTSRKGKQMMPVKPSPVRANAATVDGVSSGAKQHIGPGNEQTSPLSGFTSE</sequence>
<reference evidence="2" key="1">
    <citation type="submission" date="2022-07" db="EMBL/GenBank/DDBJ databases">
        <authorList>
            <person name="Macas J."/>
            <person name="Novak P."/>
            <person name="Neumann P."/>
        </authorList>
    </citation>
    <scope>NUCLEOTIDE SEQUENCE</scope>
</reference>
<evidence type="ECO:0000313" key="2">
    <source>
        <dbReference type="EMBL" id="CAH9061281.1"/>
    </source>
</evidence>
<feature type="region of interest" description="Disordered" evidence="1">
    <location>
        <begin position="102"/>
        <end position="164"/>
    </location>
</feature>
<evidence type="ECO:0000313" key="3">
    <source>
        <dbReference type="Proteomes" id="UP001152484"/>
    </source>
</evidence>
<organism evidence="2 3">
    <name type="scientific">Cuscuta europaea</name>
    <name type="common">European dodder</name>
    <dbReference type="NCBI Taxonomy" id="41803"/>
    <lineage>
        <taxon>Eukaryota</taxon>
        <taxon>Viridiplantae</taxon>
        <taxon>Streptophyta</taxon>
        <taxon>Embryophyta</taxon>
        <taxon>Tracheophyta</taxon>
        <taxon>Spermatophyta</taxon>
        <taxon>Magnoliopsida</taxon>
        <taxon>eudicotyledons</taxon>
        <taxon>Gunneridae</taxon>
        <taxon>Pentapetalae</taxon>
        <taxon>asterids</taxon>
        <taxon>lamiids</taxon>
        <taxon>Solanales</taxon>
        <taxon>Convolvulaceae</taxon>
        <taxon>Cuscuteae</taxon>
        <taxon>Cuscuta</taxon>
        <taxon>Cuscuta subgen. Cuscuta</taxon>
    </lineage>
</organism>
<dbReference type="PANTHER" id="PTHR34222">
    <property type="entry name" value="GAG_PRE-INTEGRS DOMAIN-CONTAINING PROTEIN"/>
    <property type="match status" value="1"/>
</dbReference>
<protein>
    <submittedName>
        <fullName evidence="2">Uncharacterized protein</fullName>
    </submittedName>
</protein>